<dbReference type="PaxDb" id="4113-PGSC0003DMT400048637"/>
<organism evidence="1 2">
    <name type="scientific">Solanum tuberosum</name>
    <name type="common">Potato</name>
    <dbReference type="NCBI Taxonomy" id="4113"/>
    <lineage>
        <taxon>Eukaryota</taxon>
        <taxon>Viridiplantae</taxon>
        <taxon>Streptophyta</taxon>
        <taxon>Embryophyta</taxon>
        <taxon>Tracheophyta</taxon>
        <taxon>Spermatophyta</taxon>
        <taxon>Magnoliopsida</taxon>
        <taxon>eudicotyledons</taxon>
        <taxon>Gunneridae</taxon>
        <taxon>Pentapetalae</taxon>
        <taxon>asterids</taxon>
        <taxon>lamiids</taxon>
        <taxon>Solanales</taxon>
        <taxon>Solanaceae</taxon>
        <taxon>Solanoideae</taxon>
        <taxon>Solaneae</taxon>
        <taxon>Solanum</taxon>
    </lineage>
</organism>
<accession>M1BMQ0</accession>
<dbReference type="Proteomes" id="UP000011115">
    <property type="component" value="Unassembled WGS sequence"/>
</dbReference>
<proteinExistence type="predicted"/>
<keyword evidence="2" id="KW-1185">Reference proteome</keyword>
<evidence type="ECO:0000313" key="2">
    <source>
        <dbReference type="Proteomes" id="UP000011115"/>
    </source>
</evidence>
<dbReference type="InParanoid" id="M1BMQ0"/>
<name>M1BMQ0_SOLTU</name>
<evidence type="ECO:0000313" key="1">
    <source>
        <dbReference type="EnsemblPlants" id="PGSC0003DMT400048637"/>
    </source>
</evidence>
<dbReference type="AlphaFoldDB" id="M1BMQ0"/>
<dbReference type="HOGENOM" id="CLU_2836180_0_0_1"/>
<sequence>MADLAVYLCTHWQKDQLGNVRTDRCSGALQRYNHLIDYSDFRRKDKRTVKKHRNIVWLGIVVACIG</sequence>
<reference evidence="1" key="2">
    <citation type="submission" date="2015-06" db="UniProtKB">
        <authorList>
            <consortium name="EnsemblPlants"/>
        </authorList>
    </citation>
    <scope>IDENTIFICATION</scope>
    <source>
        <strain evidence="1">DM1-3 516 R44</strain>
    </source>
</reference>
<protein>
    <submittedName>
        <fullName evidence="1">GPI-anchored protein</fullName>
    </submittedName>
</protein>
<dbReference type="Gramene" id="PGSC0003DMT400048637">
    <property type="protein sequence ID" value="PGSC0003DMT400048637"/>
    <property type="gene ID" value="PGSC0003DMG402018895"/>
</dbReference>
<dbReference type="EnsemblPlants" id="PGSC0003DMT400048637">
    <property type="protein sequence ID" value="PGSC0003DMT400048637"/>
    <property type="gene ID" value="PGSC0003DMG402018895"/>
</dbReference>
<reference evidence="2" key="1">
    <citation type="journal article" date="2011" name="Nature">
        <title>Genome sequence and analysis of the tuber crop potato.</title>
        <authorList>
            <consortium name="The Potato Genome Sequencing Consortium"/>
        </authorList>
    </citation>
    <scope>NUCLEOTIDE SEQUENCE [LARGE SCALE GENOMIC DNA]</scope>
    <source>
        <strain evidence="2">cv. DM1-3 516 R44</strain>
    </source>
</reference>